<accession>A0A8J4WSS6</accession>
<proteinExistence type="predicted"/>
<keyword evidence="2" id="KW-1185">Reference proteome</keyword>
<dbReference type="Proteomes" id="UP000748531">
    <property type="component" value="Unassembled WGS sequence"/>
</dbReference>
<name>A0A8J4WSS6_9TREM</name>
<evidence type="ECO:0000313" key="1">
    <source>
        <dbReference type="EMBL" id="KAF5395047.1"/>
    </source>
</evidence>
<reference evidence="1" key="1">
    <citation type="submission" date="2019-05" db="EMBL/GenBank/DDBJ databases">
        <title>Annotation for the trematode Paragonimus heterotremus.</title>
        <authorList>
            <person name="Choi Y.-J."/>
        </authorList>
    </citation>
    <scope>NUCLEOTIDE SEQUENCE</scope>
    <source>
        <strain evidence="1">LC</strain>
    </source>
</reference>
<comment type="caution">
    <text evidence="1">The sequence shown here is derived from an EMBL/GenBank/DDBJ whole genome shotgun (WGS) entry which is preliminary data.</text>
</comment>
<sequence length="163" mass="18366">MAAFSNSFTDCVYLVTDGLSTAESPELFYHLPRICNGRPLHAKLISNRKVPDLTALHLLAKLISLSCCCNSSLSIVNVNYTGVFTYLSPSDWSCKIPEYLYGNPDASYKHILESWNYWRTQKESLHERLSKDSATSCNTESFAPLENSEKRFPGKIVSQTDFP</sequence>
<protein>
    <submittedName>
        <fullName evidence="1">Uncharacterized protein</fullName>
    </submittedName>
</protein>
<gene>
    <name evidence="1" type="ORF">PHET_08520</name>
</gene>
<dbReference type="EMBL" id="LUCH01017372">
    <property type="protein sequence ID" value="KAF5395047.1"/>
    <property type="molecule type" value="Genomic_DNA"/>
</dbReference>
<dbReference type="AlphaFoldDB" id="A0A8J4WSS6"/>
<evidence type="ECO:0000313" key="2">
    <source>
        <dbReference type="Proteomes" id="UP000748531"/>
    </source>
</evidence>
<organism evidence="1 2">
    <name type="scientific">Paragonimus heterotremus</name>
    <dbReference type="NCBI Taxonomy" id="100268"/>
    <lineage>
        <taxon>Eukaryota</taxon>
        <taxon>Metazoa</taxon>
        <taxon>Spiralia</taxon>
        <taxon>Lophotrochozoa</taxon>
        <taxon>Platyhelminthes</taxon>
        <taxon>Trematoda</taxon>
        <taxon>Digenea</taxon>
        <taxon>Plagiorchiida</taxon>
        <taxon>Troglotremata</taxon>
        <taxon>Troglotrematidae</taxon>
        <taxon>Paragonimus</taxon>
    </lineage>
</organism>
<dbReference type="OrthoDB" id="6241467at2759"/>